<dbReference type="AlphaFoldDB" id="A0A0A9ZAW7"/>
<dbReference type="Gene3D" id="1.10.10.60">
    <property type="entry name" value="Homeodomain-like"/>
    <property type="match status" value="1"/>
</dbReference>
<evidence type="ECO:0000256" key="3">
    <source>
        <dbReference type="ARBA" id="ARBA00022723"/>
    </source>
</evidence>
<dbReference type="GO" id="GO:0042826">
    <property type="term" value="F:histone deacetylase binding"/>
    <property type="evidence" value="ECO:0007669"/>
    <property type="project" value="TreeGrafter"/>
</dbReference>
<reference evidence="12" key="1">
    <citation type="journal article" date="2014" name="PLoS ONE">
        <title>Transcriptome-Based Identification of ABC Transporters in the Western Tarnished Plant Bug Lygus hesperus.</title>
        <authorList>
            <person name="Hull J.J."/>
            <person name="Chaney K."/>
            <person name="Geib S.M."/>
            <person name="Fabrick J.A."/>
            <person name="Brent C.S."/>
            <person name="Walsh D."/>
            <person name="Lavine L.C."/>
        </authorList>
    </citation>
    <scope>NUCLEOTIDE SEQUENCE</scope>
</reference>
<evidence type="ECO:0000256" key="1">
    <source>
        <dbReference type="ARBA" id="ARBA00004123"/>
    </source>
</evidence>
<keyword evidence="6" id="KW-0238">DNA-binding</keyword>
<dbReference type="PROSITE" id="PS51293">
    <property type="entry name" value="SANT"/>
    <property type="match status" value="1"/>
</dbReference>
<dbReference type="InterPro" id="IPR001005">
    <property type="entry name" value="SANT/Myb"/>
</dbReference>
<feature type="domain" description="SANT" evidence="11">
    <location>
        <begin position="259"/>
        <end position="311"/>
    </location>
</feature>
<protein>
    <submittedName>
        <fullName evidence="12">Metastasis-associated protein MTA3</fullName>
    </submittedName>
</protein>
<keyword evidence="5" id="KW-0862">Zinc</keyword>
<sequence length="397" mass="45224">MSLNTYRVGDHVYVEDTPAGPFDIRRIEELTRTPSGRVDAKLSCFFRRHDLTASLIGFADENLGALIEDESLNTRQRELLAERELFNSNILETVSASLIRGKCSVLKVSDVESAFSYLGKEDVFFYCFMYEPSVRTLMCDEGEIRVGPEYQSDVPPVLGKNETDPRNFETLETLLWTPEHDLSEDDIDRYLDKVKSVGTFARTLDSSSRIQQNSLLISAVSASRDITPFLAMDVLHKHDYDLSKALRAIVSPSMVIPRDELEDWSVAEANLFEEALEKIGKDFFAIRQEVLPWKSMKAIVEYYYMWKTSDRYSKQKTLKANEAKSRLGKINLPKIDNETNRNGPAVTTVSNWKKPCGNCGSVSSSQWFSVHVFGTGKVCQGCWEYWKKYAGIKKFNE</sequence>
<evidence type="ECO:0000259" key="10">
    <source>
        <dbReference type="PROSITE" id="PS51156"/>
    </source>
</evidence>
<dbReference type="InterPro" id="IPR043151">
    <property type="entry name" value="BAH_sf"/>
</dbReference>
<dbReference type="FunFam" id="1.10.10.60:FF:000012">
    <property type="entry name" value="Metastasis-associated 1 family, member 3"/>
    <property type="match status" value="1"/>
</dbReference>
<evidence type="ECO:0000256" key="4">
    <source>
        <dbReference type="ARBA" id="ARBA00022771"/>
    </source>
</evidence>
<dbReference type="SUPFAM" id="SSF46689">
    <property type="entry name" value="Homeodomain-like"/>
    <property type="match status" value="1"/>
</dbReference>
<dbReference type="SMART" id="SM00717">
    <property type="entry name" value="SANT"/>
    <property type="match status" value="1"/>
</dbReference>
<dbReference type="PROSITE" id="PS51156">
    <property type="entry name" value="ELM2"/>
    <property type="match status" value="1"/>
</dbReference>
<dbReference type="GO" id="GO:0016581">
    <property type="term" value="C:NuRD complex"/>
    <property type="evidence" value="ECO:0007669"/>
    <property type="project" value="TreeGrafter"/>
</dbReference>
<dbReference type="Gene3D" id="4.10.1240.50">
    <property type="match status" value="1"/>
</dbReference>
<dbReference type="InterPro" id="IPR040138">
    <property type="entry name" value="MIER/MTA"/>
</dbReference>
<dbReference type="GO" id="GO:0003714">
    <property type="term" value="F:transcription corepressor activity"/>
    <property type="evidence" value="ECO:0007669"/>
    <property type="project" value="TreeGrafter"/>
</dbReference>
<organism evidence="12">
    <name type="scientific">Lygus hesperus</name>
    <name type="common">Western plant bug</name>
    <dbReference type="NCBI Taxonomy" id="30085"/>
    <lineage>
        <taxon>Eukaryota</taxon>
        <taxon>Metazoa</taxon>
        <taxon>Ecdysozoa</taxon>
        <taxon>Arthropoda</taxon>
        <taxon>Hexapoda</taxon>
        <taxon>Insecta</taxon>
        <taxon>Pterygota</taxon>
        <taxon>Neoptera</taxon>
        <taxon>Paraneoptera</taxon>
        <taxon>Hemiptera</taxon>
        <taxon>Heteroptera</taxon>
        <taxon>Panheteroptera</taxon>
        <taxon>Cimicomorpha</taxon>
        <taxon>Miridae</taxon>
        <taxon>Mirini</taxon>
        <taxon>Lygus</taxon>
    </lineage>
</organism>
<evidence type="ECO:0000313" key="12">
    <source>
        <dbReference type="EMBL" id="JAG42422.1"/>
    </source>
</evidence>
<evidence type="ECO:0000259" key="11">
    <source>
        <dbReference type="PROSITE" id="PS51293"/>
    </source>
</evidence>
<dbReference type="SMART" id="SM00439">
    <property type="entry name" value="BAH"/>
    <property type="match status" value="1"/>
</dbReference>
<comment type="similarity">
    <text evidence="8">Belongs to the metastasis-associated protein family.</text>
</comment>
<dbReference type="FunFam" id="4.10.1240.50:FF:000001">
    <property type="entry name" value="Metastasis-associated 1 family, member 3"/>
    <property type="match status" value="1"/>
</dbReference>
<dbReference type="PANTHER" id="PTHR10865:SF29">
    <property type="entry name" value="METASTASIS ASSOCIATED 1-LIKE, ISOFORM D"/>
    <property type="match status" value="1"/>
</dbReference>
<dbReference type="Gene3D" id="2.30.30.490">
    <property type="match status" value="1"/>
</dbReference>
<dbReference type="Pfam" id="PF01426">
    <property type="entry name" value="BAH"/>
    <property type="match status" value="1"/>
</dbReference>
<feature type="domain" description="ELM2" evidence="10">
    <location>
        <begin position="142"/>
        <end position="253"/>
    </location>
</feature>
<dbReference type="Pfam" id="PF01448">
    <property type="entry name" value="ELM2"/>
    <property type="match status" value="1"/>
</dbReference>
<dbReference type="InterPro" id="IPR000949">
    <property type="entry name" value="ELM2_dom"/>
</dbReference>
<dbReference type="GO" id="GO:0008270">
    <property type="term" value="F:zinc ion binding"/>
    <property type="evidence" value="ECO:0007669"/>
    <property type="project" value="UniProtKB-KW"/>
</dbReference>
<dbReference type="InterPro" id="IPR001025">
    <property type="entry name" value="BAH_dom"/>
</dbReference>
<dbReference type="CDD" id="cd11661">
    <property type="entry name" value="SANT_MTA3_like"/>
    <property type="match status" value="1"/>
</dbReference>
<evidence type="ECO:0000256" key="6">
    <source>
        <dbReference type="ARBA" id="ARBA00023125"/>
    </source>
</evidence>
<reference evidence="12" key="2">
    <citation type="submission" date="2014-07" db="EMBL/GenBank/DDBJ databases">
        <authorList>
            <person name="Hull J."/>
        </authorList>
    </citation>
    <scope>NUCLEOTIDE SEQUENCE</scope>
</reference>
<dbReference type="SMART" id="SM01189">
    <property type="entry name" value="ELM2"/>
    <property type="match status" value="1"/>
</dbReference>
<dbReference type="InterPro" id="IPR017884">
    <property type="entry name" value="SANT_dom"/>
</dbReference>
<dbReference type="GO" id="GO:0003677">
    <property type="term" value="F:DNA binding"/>
    <property type="evidence" value="ECO:0007669"/>
    <property type="project" value="UniProtKB-KW"/>
</dbReference>
<accession>A0A0A9ZAW7</accession>
<evidence type="ECO:0000256" key="7">
    <source>
        <dbReference type="ARBA" id="ARBA00023242"/>
    </source>
</evidence>
<keyword evidence="7" id="KW-0539">Nucleus</keyword>
<dbReference type="PROSITE" id="PS51038">
    <property type="entry name" value="BAH"/>
    <property type="match status" value="1"/>
</dbReference>
<evidence type="ECO:0000256" key="2">
    <source>
        <dbReference type="ARBA" id="ARBA00022553"/>
    </source>
</evidence>
<proteinExistence type="inferred from homology"/>
<evidence type="ECO:0000256" key="5">
    <source>
        <dbReference type="ARBA" id="ARBA00022833"/>
    </source>
</evidence>
<gene>
    <name evidence="12" type="primary">MTA3_0</name>
    <name evidence="13" type="synonym">MTA3_1</name>
    <name evidence="12" type="ORF">CM83_60425</name>
    <name evidence="13" type="ORF">CM83_60427</name>
</gene>
<dbReference type="Pfam" id="PF00249">
    <property type="entry name" value="Myb_DNA-binding"/>
    <property type="match status" value="1"/>
</dbReference>
<keyword evidence="3" id="KW-0479">Metal-binding</keyword>
<comment type="subcellular location">
    <subcellularLocation>
        <location evidence="1">Nucleus</location>
    </subcellularLocation>
</comment>
<dbReference type="InterPro" id="IPR009057">
    <property type="entry name" value="Homeodomain-like_sf"/>
</dbReference>
<dbReference type="EMBL" id="GBHO01001182">
    <property type="protein sequence ID" value="JAG42422.1"/>
    <property type="molecule type" value="Transcribed_RNA"/>
</dbReference>
<dbReference type="PANTHER" id="PTHR10865">
    <property type="entry name" value="METASTASIS-ASSOCIATED PROTEIN AND MESODERM INDUCTION EARLY RESPONSE PROTEIN"/>
    <property type="match status" value="1"/>
</dbReference>
<keyword evidence="4" id="KW-0863">Zinc-finger</keyword>
<evidence type="ECO:0000256" key="8">
    <source>
        <dbReference type="ARBA" id="ARBA00093454"/>
    </source>
</evidence>
<evidence type="ECO:0000313" key="13">
    <source>
        <dbReference type="EMBL" id="JAG42424.1"/>
    </source>
</evidence>
<feature type="domain" description="BAH" evidence="9">
    <location>
        <begin position="4"/>
        <end position="141"/>
    </location>
</feature>
<dbReference type="GO" id="GO:0000122">
    <property type="term" value="P:negative regulation of transcription by RNA polymerase II"/>
    <property type="evidence" value="ECO:0007669"/>
    <property type="project" value="TreeGrafter"/>
</dbReference>
<dbReference type="GO" id="GO:0003713">
    <property type="term" value="F:transcription coactivator activity"/>
    <property type="evidence" value="ECO:0007669"/>
    <property type="project" value="TreeGrafter"/>
</dbReference>
<dbReference type="GO" id="GO:0003682">
    <property type="term" value="F:chromatin binding"/>
    <property type="evidence" value="ECO:0007669"/>
    <property type="project" value="InterPro"/>
</dbReference>
<keyword evidence="2" id="KW-0597">Phosphoprotein</keyword>
<name>A0A0A9ZAW7_LYGHE</name>
<dbReference type="EMBL" id="GBHO01001180">
    <property type="protein sequence ID" value="JAG42424.1"/>
    <property type="molecule type" value="Transcribed_RNA"/>
</dbReference>
<evidence type="ECO:0000259" key="9">
    <source>
        <dbReference type="PROSITE" id="PS51038"/>
    </source>
</evidence>